<dbReference type="Proteomes" id="UP000308600">
    <property type="component" value="Unassembled WGS sequence"/>
</dbReference>
<name>A0ACD3B5Q5_9AGAR</name>
<protein>
    <submittedName>
        <fullName evidence="1">Uncharacterized protein</fullName>
    </submittedName>
</protein>
<sequence length="549" mass="61556">MATLSQLPHELLLIILTDPDVQLDVELCHLAGLSHRFNVICIPIFLSIHGISKPEELVDLNIPCSGEVPTNGDPLLGLATSLYITQVKELRCTFPYHCKLKPYLRDLRRLAGVVKRLHGMEKFNLQLEAFCVIPQASTEDLAHSTARVEEWAEALQELLNAVIAQPLIEFTIHDGGAPLSSLYPSSPQTSFSPKPQGTLANSLGVSQIKNKIYRILSRPSRDKPSPPSPRGITFRAPIYPPEQALLLSDVELGGSMVLLQPCLSWTLSLLWHASSTLTTLSLKGVRFTEPESERWKQLLIELHEPLLSLKALESLSFEDCHGLPARALSRFLRGLTTIKRLSFVESVTPAITPPRFIPTYQNLEYLRAPHDILRSLTGGNPLPFLNSARVDLRPTFLAPGELLTIHCVGPTLNVVKKCSSVTVQVPFTRYGSRLLRWDLDWVDTTHRKRFELITELILEDFGLELGKDHTRAVFVEWLGLFKNLKRVEIKTRKADSSDDEDETQSVNARQKVDILAAALQKDDRGLKIEKLVYDDALYDMLQSEPSLDL</sequence>
<proteinExistence type="predicted"/>
<organism evidence="1 2">
    <name type="scientific">Pluteus cervinus</name>
    <dbReference type="NCBI Taxonomy" id="181527"/>
    <lineage>
        <taxon>Eukaryota</taxon>
        <taxon>Fungi</taxon>
        <taxon>Dikarya</taxon>
        <taxon>Basidiomycota</taxon>
        <taxon>Agaricomycotina</taxon>
        <taxon>Agaricomycetes</taxon>
        <taxon>Agaricomycetidae</taxon>
        <taxon>Agaricales</taxon>
        <taxon>Pluteineae</taxon>
        <taxon>Pluteaceae</taxon>
        <taxon>Pluteus</taxon>
    </lineage>
</organism>
<dbReference type="EMBL" id="ML208287">
    <property type="protein sequence ID" value="TFK72292.1"/>
    <property type="molecule type" value="Genomic_DNA"/>
</dbReference>
<evidence type="ECO:0000313" key="2">
    <source>
        <dbReference type="Proteomes" id="UP000308600"/>
    </source>
</evidence>
<keyword evidence="2" id="KW-1185">Reference proteome</keyword>
<reference evidence="1 2" key="1">
    <citation type="journal article" date="2019" name="Nat. Ecol. Evol.">
        <title>Megaphylogeny resolves global patterns of mushroom evolution.</title>
        <authorList>
            <person name="Varga T."/>
            <person name="Krizsan K."/>
            <person name="Foldi C."/>
            <person name="Dima B."/>
            <person name="Sanchez-Garcia M."/>
            <person name="Sanchez-Ramirez S."/>
            <person name="Szollosi G.J."/>
            <person name="Szarkandi J.G."/>
            <person name="Papp V."/>
            <person name="Albert L."/>
            <person name="Andreopoulos W."/>
            <person name="Angelini C."/>
            <person name="Antonin V."/>
            <person name="Barry K.W."/>
            <person name="Bougher N.L."/>
            <person name="Buchanan P."/>
            <person name="Buyck B."/>
            <person name="Bense V."/>
            <person name="Catcheside P."/>
            <person name="Chovatia M."/>
            <person name="Cooper J."/>
            <person name="Damon W."/>
            <person name="Desjardin D."/>
            <person name="Finy P."/>
            <person name="Geml J."/>
            <person name="Haridas S."/>
            <person name="Hughes K."/>
            <person name="Justo A."/>
            <person name="Karasinski D."/>
            <person name="Kautmanova I."/>
            <person name="Kiss B."/>
            <person name="Kocsube S."/>
            <person name="Kotiranta H."/>
            <person name="LaButti K.M."/>
            <person name="Lechner B.E."/>
            <person name="Liimatainen K."/>
            <person name="Lipzen A."/>
            <person name="Lukacs Z."/>
            <person name="Mihaltcheva S."/>
            <person name="Morgado L.N."/>
            <person name="Niskanen T."/>
            <person name="Noordeloos M.E."/>
            <person name="Ohm R.A."/>
            <person name="Ortiz-Santana B."/>
            <person name="Ovrebo C."/>
            <person name="Racz N."/>
            <person name="Riley R."/>
            <person name="Savchenko A."/>
            <person name="Shiryaev A."/>
            <person name="Soop K."/>
            <person name="Spirin V."/>
            <person name="Szebenyi C."/>
            <person name="Tomsovsky M."/>
            <person name="Tulloss R.E."/>
            <person name="Uehling J."/>
            <person name="Grigoriev I.V."/>
            <person name="Vagvolgyi C."/>
            <person name="Papp T."/>
            <person name="Martin F.M."/>
            <person name="Miettinen O."/>
            <person name="Hibbett D.S."/>
            <person name="Nagy L.G."/>
        </authorList>
    </citation>
    <scope>NUCLEOTIDE SEQUENCE [LARGE SCALE GENOMIC DNA]</scope>
    <source>
        <strain evidence="1 2">NL-1719</strain>
    </source>
</reference>
<gene>
    <name evidence="1" type="ORF">BDN72DRAFT_836469</name>
</gene>
<accession>A0ACD3B5Q5</accession>
<evidence type="ECO:0000313" key="1">
    <source>
        <dbReference type="EMBL" id="TFK72292.1"/>
    </source>
</evidence>